<evidence type="ECO:0000259" key="4">
    <source>
        <dbReference type="PROSITE" id="PS50956"/>
    </source>
</evidence>
<dbReference type="SMART" id="SM00344">
    <property type="entry name" value="HTH_ASNC"/>
    <property type="match status" value="1"/>
</dbReference>
<dbReference type="PANTHER" id="PTHR30154">
    <property type="entry name" value="LEUCINE-RESPONSIVE REGULATORY PROTEIN"/>
    <property type="match status" value="1"/>
</dbReference>
<dbReference type="PANTHER" id="PTHR30154:SF34">
    <property type="entry name" value="TRANSCRIPTIONAL REGULATOR AZLB"/>
    <property type="match status" value="1"/>
</dbReference>
<dbReference type="Proteomes" id="UP001208689">
    <property type="component" value="Chromosome"/>
</dbReference>
<dbReference type="Gene3D" id="3.30.70.920">
    <property type="match status" value="1"/>
</dbReference>
<evidence type="ECO:0000313" key="5">
    <source>
        <dbReference type="EMBL" id="UYP45710.1"/>
    </source>
</evidence>
<dbReference type="InterPro" id="IPR036390">
    <property type="entry name" value="WH_DNA-bd_sf"/>
</dbReference>
<dbReference type="SUPFAM" id="SSF54909">
    <property type="entry name" value="Dimeric alpha+beta barrel"/>
    <property type="match status" value="1"/>
</dbReference>
<sequence>MKITKLDEIDKQLIQMLQADSNITHSEIAKKLDRSQPAIGARIKKLTEQGILATQIGVDFSKTEISSMLNLVKVEMTTSKPEVVFDIAQHCPYIINALKMSGEYNVLLFMACSRLKRLDIILDRHFRNQPYVKKIRMDIITSYAKEFVLPVDFESENFDSPDDQCHVSNCPYCTNLEDEKQ</sequence>
<evidence type="ECO:0000256" key="1">
    <source>
        <dbReference type="ARBA" id="ARBA00023015"/>
    </source>
</evidence>
<dbReference type="InterPro" id="IPR036388">
    <property type="entry name" value="WH-like_DNA-bd_sf"/>
</dbReference>
<dbReference type="PROSITE" id="PS50956">
    <property type="entry name" value="HTH_ASNC_2"/>
    <property type="match status" value="1"/>
</dbReference>
<protein>
    <recommendedName>
        <fullName evidence="4">HTH asnC-type domain-containing protein</fullName>
    </recommendedName>
</protein>
<evidence type="ECO:0000313" key="6">
    <source>
        <dbReference type="Proteomes" id="UP001208689"/>
    </source>
</evidence>
<proteinExistence type="predicted"/>
<accession>A0ABY6HQL6</accession>
<dbReference type="InterPro" id="IPR011991">
    <property type="entry name" value="ArsR-like_HTH"/>
</dbReference>
<keyword evidence="6" id="KW-1185">Reference proteome</keyword>
<reference evidence="5" key="1">
    <citation type="submission" date="2022-09" db="EMBL/GenBank/DDBJ databases">
        <title>Actin cytoskeleton and complex cell architecture in an #Asgard archaeon.</title>
        <authorList>
            <person name="Ponce Toledo R.I."/>
            <person name="Schleper C."/>
            <person name="Rodrigues Oliveira T."/>
            <person name="Wollweber F."/>
            <person name="Xu J."/>
            <person name="Rittmann S."/>
            <person name="Klingl A."/>
            <person name="Pilhofer M."/>
        </authorList>
    </citation>
    <scope>NUCLEOTIDE SEQUENCE</scope>
    <source>
        <strain evidence="5">B-35</strain>
    </source>
</reference>
<name>A0ABY6HQL6_9ARCH</name>
<dbReference type="InterPro" id="IPR019888">
    <property type="entry name" value="Tscrpt_reg_AsnC-like"/>
</dbReference>
<dbReference type="Pfam" id="PF13412">
    <property type="entry name" value="HTH_24"/>
    <property type="match status" value="1"/>
</dbReference>
<organism evidence="5 6">
    <name type="scientific">Candidatus Lokiarchaeum ossiferum</name>
    <dbReference type="NCBI Taxonomy" id="2951803"/>
    <lineage>
        <taxon>Archaea</taxon>
        <taxon>Promethearchaeati</taxon>
        <taxon>Promethearchaeota</taxon>
        <taxon>Promethearchaeia</taxon>
        <taxon>Promethearchaeales</taxon>
        <taxon>Promethearchaeaceae</taxon>
        <taxon>Candidatus Lokiarchaeum</taxon>
    </lineage>
</organism>
<gene>
    <name evidence="5" type="ORF">NEF87_001995</name>
</gene>
<dbReference type="Gene3D" id="1.10.10.10">
    <property type="entry name" value="Winged helix-like DNA-binding domain superfamily/Winged helix DNA-binding domain"/>
    <property type="match status" value="1"/>
</dbReference>
<keyword evidence="3" id="KW-0804">Transcription</keyword>
<evidence type="ECO:0000256" key="3">
    <source>
        <dbReference type="ARBA" id="ARBA00023163"/>
    </source>
</evidence>
<dbReference type="PRINTS" id="PR00033">
    <property type="entry name" value="HTHASNC"/>
</dbReference>
<keyword evidence="1" id="KW-0805">Transcription regulation</keyword>
<evidence type="ECO:0000256" key="2">
    <source>
        <dbReference type="ARBA" id="ARBA00023125"/>
    </source>
</evidence>
<keyword evidence="2" id="KW-0238">DNA-binding</keyword>
<dbReference type="EMBL" id="CP104013">
    <property type="protein sequence ID" value="UYP45710.1"/>
    <property type="molecule type" value="Genomic_DNA"/>
</dbReference>
<dbReference type="CDD" id="cd00090">
    <property type="entry name" value="HTH_ARSR"/>
    <property type="match status" value="1"/>
</dbReference>
<dbReference type="InterPro" id="IPR000485">
    <property type="entry name" value="AsnC-type_HTH_dom"/>
</dbReference>
<feature type="domain" description="HTH asnC-type" evidence="4">
    <location>
        <begin position="6"/>
        <end position="72"/>
    </location>
</feature>
<dbReference type="SUPFAM" id="SSF46785">
    <property type="entry name" value="Winged helix' DNA-binding domain"/>
    <property type="match status" value="1"/>
</dbReference>
<dbReference type="InterPro" id="IPR011008">
    <property type="entry name" value="Dimeric_a/b-barrel"/>
</dbReference>